<dbReference type="Proteomes" id="UP000784294">
    <property type="component" value="Unassembled WGS sequence"/>
</dbReference>
<gene>
    <name evidence="1" type="ORF">PXEA_LOCUS13138</name>
</gene>
<dbReference type="EMBL" id="CAAALY010042811">
    <property type="protein sequence ID" value="VEL19698.1"/>
    <property type="molecule type" value="Genomic_DNA"/>
</dbReference>
<evidence type="ECO:0000313" key="2">
    <source>
        <dbReference type="Proteomes" id="UP000784294"/>
    </source>
</evidence>
<keyword evidence="2" id="KW-1185">Reference proteome</keyword>
<accession>A0A3S5CGP1</accession>
<sequence>MVETNGKTLFPANTCTFRPLSVAGRLWRRSPKCHEGQREHGDPVIPTITSFVVASLASMSQAGYERSLEML</sequence>
<proteinExistence type="predicted"/>
<name>A0A3S5CGP1_9PLAT</name>
<dbReference type="AlphaFoldDB" id="A0A3S5CGP1"/>
<comment type="caution">
    <text evidence="1">The sequence shown here is derived from an EMBL/GenBank/DDBJ whole genome shotgun (WGS) entry which is preliminary data.</text>
</comment>
<protein>
    <submittedName>
        <fullName evidence="1">Uncharacterized protein</fullName>
    </submittedName>
</protein>
<evidence type="ECO:0000313" key="1">
    <source>
        <dbReference type="EMBL" id="VEL19698.1"/>
    </source>
</evidence>
<organism evidence="1 2">
    <name type="scientific">Protopolystoma xenopodis</name>
    <dbReference type="NCBI Taxonomy" id="117903"/>
    <lineage>
        <taxon>Eukaryota</taxon>
        <taxon>Metazoa</taxon>
        <taxon>Spiralia</taxon>
        <taxon>Lophotrochozoa</taxon>
        <taxon>Platyhelminthes</taxon>
        <taxon>Monogenea</taxon>
        <taxon>Polyopisthocotylea</taxon>
        <taxon>Polystomatidea</taxon>
        <taxon>Polystomatidae</taxon>
        <taxon>Protopolystoma</taxon>
    </lineage>
</organism>
<reference evidence="1" key="1">
    <citation type="submission" date="2018-11" db="EMBL/GenBank/DDBJ databases">
        <authorList>
            <consortium name="Pathogen Informatics"/>
        </authorList>
    </citation>
    <scope>NUCLEOTIDE SEQUENCE</scope>
</reference>